<accession>A0ABS8D069</accession>
<dbReference type="InterPro" id="IPR013762">
    <property type="entry name" value="Integrase-like_cat_sf"/>
</dbReference>
<dbReference type="PROSITE" id="PS51898">
    <property type="entry name" value="TYR_RECOMBINASE"/>
    <property type="match status" value="1"/>
</dbReference>
<gene>
    <name evidence="3" type="ORF">LIP50_13110</name>
</gene>
<keyword evidence="1" id="KW-0233">DNA recombination</keyword>
<evidence type="ECO:0000256" key="1">
    <source>
        <dbReference type="ARBA" id="ARBA00023172"/>
    </source>
</evidence>
<comment type="caution">
    <text evidence="3">The sequence shown here is derived from an EMBL/GenBank/DDBJ whole genome shotgun (WGS) entry which is preliminary data.</text>
</comment>
<feature type="domain" description="Tyr recombinase" evidence="2">
    <location>
        <begin position="1"/>
        <end position="76"/>
    </location>
</feature>
<name>A0ABS8D069_9FIRM</name>
<organism evidence="3 4">
    <name type="scientific">Intestinibacter bartlettii</name>
    <dbReference type="NCBI Taxonomy" id="261299"/>
    <lineage>
        <taxon>Bacteria</taxon>
        <taxon>Bacillati</taxon>
        <taxon>Bacillota</taxon>
        <taxon>Clostridia</taxon>
        <taxon>Peptostreptococcales</taxon>
        <taxon>Peptostreptococcaceae</taxon>
        <taxon>Intestinibacter</taxon>
    </lineage>
</organism>
<dbReference type="EMBL" id="JAJBMB010000016">
    <property type="protein sequence ID" value="MCB5447138.1"/>
    <property type="molecule type" value="Genomic_DNA"/>
</dbReference>
<dbReference type="RefSeq" id="WP_226915319.1">
    <property type="nucleotide sequence ID" value="NZ_BAABXU010000001.1"/>
</dbReference>
<evidence type="ECO:0000313" key="3">
    <source>
        <dbReference type="EMBL" id="MCB5447138.1"/>
    </source>
</evidence>
<dbReference type="SUPFAM" id="SSF56349">
    <property type="entry name" value="DNA breaking-rejoining enzymes"/>
    <property type="match status" value="1"/>
</dbReference>
<dbReference type="Gene3D" id="1.10.443.10">
    <property type="entry name" value="Intergrase catalytic core"/>
    <property type="match status" value="1"/>
</dbReference>
<evidence type="ECO:0000313" key="4">
    <source>
        <dbReference type="Proteomes" id="UP001299409"/>
    </source>
</evidence>
<reference evidence="3 4" key="1">
    <citation type="submission" date="2021-10" db="EMBL/GenBank/DDBJ databases">
        <title>Collection of gut derived symbiotic bacterial strains cultured from healthy donors.</title>
        <authorList>
            <person name="Lin H."/>
            <person name="Littmann E."/>
            <person name="Claire K."/>
            <person name="Pamer E."/>
        </authorList>
    </citation>
    <scope>NUCLEOTIDE SEQUENCE [LARGE SCALE GENOMIC DNA]</scope>
    <source>
        <strain evidence="3 4">MSK.17.68</strain>
    </source>
</reference>
<protein>
    <submittedName>
        <fullName evidence="3">Tyrosine-type recombinase/integrase</fullName>
    </submittedName>
</protein>
<dbReference type="InterPro" id="IPR011010">
    <property type="entry name" value="DNA_brk_join_enz"/>
</dbReference>
<dbReference type="Proteomes" id="UP001299409">
    <property type="component" value="Unassembled WGS sequence"/>
</dbReference>
<dbReference type="InterPro" id="IPR002104">
    <property type="entry name" value="Integrase_catalytic"/>
</dbReference>
<sequence length="87" mass="10152">MLAINILFKVINKRFIKRCNLRYIRSHSLRHAHATLLLAYSNDIKTVSERLGHSSIEITMDIYIHVLKELDKKSSDNISNLLFKNTI</sequence>
<dbReference type="Pfam" id="PF00589">
    <property type="entry name" value="Phage_integrase"/>
    <property type="match status" value="1"/>
</dbReference>
<proteinExistence type="predicted"/>
<evidence type="ECO:0000259" key="2">
    <source>
        <dbReference type="PROSITE" id="PS51898"/>
    </source>
</evidence>
<keyword evidence="4" id="KW-1185">Reference proteome</keyword>